<reference evidence="3" key="1">
    <citation type="submission" date="2017-07" db="EMBL/GenBank/DDBJ databases">
        <title>Brachybacterium sp. VR2415.</title>
        <authorList>
            <person name="Tak E.J."/>
            <person name="Bae J.-W."/>
        </authorList>
    </citation>
    <scope>NUCLEOTIDE SEQUENCE [LARGE SCALE GENOMIC DNA]</scope>
    <source>
        <strain evidence="3">VR2415</strain>
    </source>
</reference>
<dbReference type="Proteomes" id="UP000198398">
    <property type="component" value="Chromosome"/>
</dbReference>
<dbReference type="AlphaFoldDB" id="A0A220UCD4"/>
<gene>
    <name evidence="2" type="ORF">CFK39_05380</name>
</gene>
<sequence length="33" mass="3626">MSALSLFFIALVILVGLGTLAFTLLVITRLFDR</sequence>
<accession>A0A220UCD4</accession>
<keyword evidence="1" id="KW-1133">Transmembrane helix</keyword>
<evidence type="ECO:0000313" key="3">
    <source>
        <dbReference type="Proteomes" id="UP000198398"/>
    </source>
</evidence>
<evidence type="ECO:0000256" key="1">
    <source>
        <dbReference type="SAM" id="Phobius"/>
    </source>
</evidence>
<protein>
    <submittedName>
        <fullName evidence="2">Uncharacterized protein</fullName>
    </submittedName>
</protein>
<organism evidence="2 3">
    <name type="scientific">Brachybacterium avium</name>
    <dbReference type="NCBI Taxonomy" id="2017485"/>
    <lineage>
        <taxon>Bacteria</taxon>
        <taxon>Bacillati</taxon>
        <taxon>Actinomycetota</taxon>
        <taxon>Actinomycetes</taxon>
        <taxon>Micrococcales</taxon>
        <taxon>Dermabacteraceae</taxon>
        <taxon>Brachybacterium</taxon>
    </lineage>
</organism>
<feature type="transmembrane region" description="Helical" evidence="1">
    <location>
        <begin position="6"/>
        <end position="27"/>
    </location>
</feature>
<dbReference type="EMBL" id="CP022316">
    <property type="protein sequence ID" value="ASK65353.1"/>
    <property type="molecule type" value="Genomic_DNA"/>
</dbReference>
<keyword evidence="3" id="KW-1185">Reference proteome</keyword>
<keyword evidence="1" id="KW-0812">Transmembrane</keyword>
<keyword evidence="1" id="KW-0472">Membrane</keyword>
<evidence type="ECO:0000313" key="2">
    <source>
        <dbReference type="EMBL" id="ASK65353.1"/>
    </source>
</evidence>
<dbReference type="KEGG" id="brv:CFK39_05380"/>
<proteinExistence type="predicted"/>
<name>A0A220UCD4_9MICO</name>